<evidence type="ECO:0000256" key="2">
    <source>
        <dbReference type="RuleBase" id="RU003457"/>
    </source>
</evidence>
<reference evidence="6 7" key="1">
    <citation type="submission" date="2019-12" db="EMBL/GenBank/DDBJ databases">
        <title>Hybrid Genome Assemblies of two High G+C Isolates from Undergraduate Microbiology Courses.</title>
        <authorList>
            <person name="Ne Ville C.J."/>
            <person name="Enright D."/>
            <person name="Hernandez I."/>
            <person name="Dodsworth J."/>
            <person name="Orwin P.M."/>
        </authorList>
    </citation>
    <scope>NUCLEOTIDE SEQUENCE [LARGE SCALE GENOMIC DNA]</scope>
    <source>
        <strain evidence="6 7">CSUSB</strain>
    </source>
</reference>
<dbReference type="InterPro" id="IPR014710">
    <property type="entry name" value="RmlC-like_jellyroll"/>
</dbReference>
<evidence type="ECO:0000259" key="4">
    <source>
        <dbReference type="Pfam" id="PF02678"/>
    </source>
</evidence>
<dbReference type="InterPro" id="IPR003829">
    <property type="entry name" value="Pirin_N_dom"/>
</dbReference>
<name>A0A6I6HP83_VARPD</name>
<dbReference type="PANTHER" id="PTHR13903">
    <property type="entry name" value="PIRIN-RELATED"/>
    <property type="match status" value="1"/>
</dbReference>
<evidence type="ECO:0000313" key="7">
    <source>
        <dbReference type="Proteomes" id="UP000425817"/>
    </source>
</evidence>
<feature type="domain" description="Pirin N-terminal" evidence="4">
    <location>
        <begin position="114"/>
        <end position="192"/>
    </location>
</feature>
<dbReference type="AlphaFoldDB" id="A0A6I6HP83"/>
<feature type="region of interest" description="Disordered" evidence="3">
    <location>
        <begin position="22"/>
        <end position="54"/>
    </location>
</feature>
<dbReference type="Proteomes" id="UP000425817">
    <property type="component" value="Chromosome"/>
</dbReference>
<accession>A0A6I6HP83</accession>
<dbReference type="InterPro" id="IPR012093">
    <property type="entry name" value="Pirin"/>
</dbReference>
<dbReference type="InterPro" id="IPR011051">
    <property type="entry name" value="RmlC_Cupin_sf"/>
</dbReference>
<comment type="similarity">
    <text evidence="1 2">Belongs to the pirin family.</text>
</comment>
<dbReference type="OrthoDB" id="321327at2"/>
<evidence type="ECO:0000259" key="5">
    <source>
        <dbReference type="Pfam" id="PF05726"/>
    </source>
</evidence>
<organism evidence="6 7">
    <name type="scientific">Variovorax paradoxus</name>
    <dbReference type="NCBI Taxonomy" id="34073"/>
    <lineage>
        <taxon>Bacteria</taxon>
        <taxon>Pseudomonadati</taxon>
        <taxon>Pseudomonadota</taxon>
        <taxon>Betaproteobacteria</taxon>
        <taxon>Burkholderiales</taxon>
        <taxon>Comamonadaceae</taxon>
        <taxon>Variovorax</taxon>
    </lineage>
</organism>
<dbReference type="SUPFAM" id="SSF51182">
    <property type="entry name" value="RmlC-like cupins"/>
    <property type="match status" value="1"/>
</dbReference>
<feature type="domain" description="Pirin C-terminal" evidence="5">
    <location>
        <begin position="269"/>
        <end position="373"/>
    </location>
</feature>
<dbReference type="Pfam" id="PF05726">
    <property type="entry name" value="Pirin_C"/>
    <property type="match status" value="1"/>
</dbReference>
<protein>
    <submittedName>
        <fullName evidence="6">Pirin family protein</fullName>
    </submittedName>
</protein>
<evidence type="ECO:0000256" key="1">
    <source>
        <dbReference type="ARBA" id="ARBA00008416"/>
    </source>
</evidence>
<dbReference type="Pfam" id="PF02678">
    <property type="entry name" value="Pirin"/>
    <property type="match status" value="1"/>
</dbReference>
<dbReference type="InterPro" id="IPR008778">
    <property type="entry name" value="Pirin_C_dom"/>
</dbReference>
<dbReference type="RefSeq" id="WP_157616472.1">
    <property type="nucleotide sequence ID" value="NZ_CP046622.1"/>
</dbReference>
<evidence type="ECO:0000256" key="3">
    <source>
        <dbReference type="SAM" id="MobiDB-lite"/>
    </source>
</evidence>
<dbReference type="CDD" id="cd02909">
    <property type="entry name" value="cupin_pirin_N"/>
    <property type="match status" value="1"/>
</dbReference>
<proteinExistence type="inferred from homology"/>
<feature type="region of interest" description="Disordered" evidence="3">
    <location>
        <begin position="376"/>
        <end position="404"/>
    </location>
</feature>
<evidence type="ECO:0000313" key="6">
    <source>
        <dbReference type="EMBL" id="QGW84771.1"/>
    </source>
</evidence>
<sequence length="404" mass="43715">MPIVPYALFTVARKAPSLKHVRPDIPKNNAAAHSAARSTERNIEVSSNNSKEEGRSPVLQVSALGFPWQTIDPFLFCVYHDDAYPKANAQMGPEAPLAGRQIGQDFSRTDGWSMYHGETVPGFPSHPHRGFETVTIVRKGLVDHSDSLGATARFGGGDVQWLTAGKGIVHSEMFPLLDANAPNPLELFQIWLNLPARSKMADPHFTMFWSEAIPRFASDDASGGRTEVAVIAGRFGDSAGNGNASAPIAPLAPPPDSWAAQADADVAIWTLKMTPGARWTLPAATGEGTRRMLYFFKGAVAHVAGQRIEGPAAIELRADAAVDLVNGNEEASEFLLLQGRPIAEPVVQYGPFVMNTQAEISQTLADYRRTQFGGWPWSDPAPVHGRDAARFARHPGGREEKPKP</sequence>
<dbReference type="PANTHER" id="PTHR13903:SF8">
    <property type="entry name" value="PIRIN"/>
    <property type="match status" value="1"/>
</dbReference>
<dbReference type="EMBL" id="CP046622">
    <property type="protein sequence ID" value="QGW84771.1"/>
    <property type="molecule type" value="Genomic_DNA"/>
</dbReference>
<gene>
    <name evidence="6" type="ORF">GOQ09_25755</name>
</gene>
<dbReference type="Gene3D" id="2.60.120.10">
    <property type="entry name" value="Jelly Rolls"/>
    <property type="match status" value="2"/>
</dbReference>
<feature type="compositionally biased region" description="Basic and acidic residues" evidence="3">
    <location>
        <begin position="384"/>
        <end position="404"/>
    </location>
</feature>